<protein>
    <submittedName>
        <fullName evidence="3">Uncharacterized protein</fullName>
    </submittedName>
</protein>
<feature type="compositionally biased region" description="Low complexity" evidence="2">
    <location>
        <begin position="207"/>
        <end position="217"/>
    </location>
</feature>
<dbReference type="AlphaFoldDB" id="A0A3P7LEZ8"/>
<evidence type="ECO:0000313" key="4">
    <source>
        <dbReference type="Proteomes" id="UP000281553"/>
    </source>
</evidence>
<name>A0A3P7LEZ8_DIBLA</name>
<feature type="region of interest" description="Disordered" evidence="2">
    <location>
        <begin position="107"/>
        <end position="143"/>
    </location>
</feature>
<keyword evidence="1" id="KW-0175">Coiled coil</keyword>
<dbReference type="OrthoDB" id="6254901at2759"/>
<evidence type="ECO:0000313" key="3">
    <source>
        <dbReference type="EMBL" id="VDN11940.1"/>
    </source>
</evidence>
<evidence type="ECO:0000256" key="1">
    <source>
        <dbReference type="SAM" id="Coils"/>
    </source>
</evidence>
<proteinExistence type="predicted"/>
<feature type="non-terminal residue" evidence="3">
    <location>
        <position position="427"/>
    </location>
</feature>
<dbReference type="EMBL" id="UYRU01052607">
    <property type="protein sequence ID" value="VDN11940.1"/>
    <property type="molecule type" value="Genomic_DNA"/>
</dbReference>
<evidence type="ECO:0000256" key="2">
    <source>
        <dbReference type="SAM" id="MobiDB-lite"/>
    </source>
</evidence>
<feature type="region of interest" description="Disordered" evidence="2">
    <location>
        <begin position="200"/>
        <end position="228"/>
    </location>
</feature>
<feature type="coiled-coil region" evidence="1">
    <location>
        <begin position="362"/>
        <end position="406"/>
    </location>
</feature>
<organism evidence="3 4">
    <name type="scientific">Dibothriocephalus latus</name>
    <name type="common">Fish tapeworm</name>
    <name type="synonym">Diphyllobothrium latum</name>
    <dbReference type="NCBI Taxonomy" id="60516"/>
    <lineage>
        <taxon>Eukaryota</taxon>
        <taxon>Metazoa</taxon>
        <taxon>Spiralia</taxon>
        <taxon>Lophotrochozoa</taxon>
        <taxon>Platyhelminthes</taxon>
        <taxon>Cestoda</taxon>
        <taxon>Eucestoda</taxon>
        <taxon>Diphyllobothriidea</taxon>
        <taxon>Diphyllobothriidae</taxon>
        <taxon>Dibothriocephalus</taxon>
    </lineage>
</organism>
<sequence>MVGATARISTLQKITKHIQYACEDWHILISGVPFLTTTALPLKLSAFALLKLVSQSAQFLERIALLETQLNELKRDQYHHAPGGLHSVAVQTTPESQTGALPSLLSARAPSLNSGSDSLKGRTEGDEEGDMDSLCTGSMSLPSPSTSSGALNVEFCPPSGIPATAAAASEAFPATATLRATNKQSPNSSQPHMRTVSLPTFVLPNHSSGSLSGQQQQRPSFDSAAINNNNSDEASLRERLLLHRIGQLERQVAEASLRCSLAARRDKLARKASNATTSSISSSSRAVDVRHHQLQQQQSHDLSAQDALEFVGTDASQLPAVLDADEEGGENVSTLLCEVLQSQLAQCNRQLSVYAGRAACASEEVRNLYEHLTATRDQLEAQRLATEAAEQKSRALEEELDTTKMRTAQQLSEMALHMAHLTDEINS</sequence>
<gene>
    <name evidence="3" type="ORF">DILT_LOCUS7771</name>
</gene>
<accession>A0A3P7LEZ8</accession>
<dbReference type="Proteomes" id="UP000281553">
    <property type="component" value="Unassembled WGS sequence"/>
</dbReference>
<keyword evidence="4" id="KW-1185">Reference proteome</keyword>
<reference evidence="3 4" key="1">
    <citation type="submission" date="2018-11" db="EMBL/GenBank/DDBJ databases">
        <authorList>
            <consortium name="Pathogen Informatics"/>
        </authorList>
    </citation>
    <scope>NUCLEOTIDE SEQUENCE [LARGE SCALE GENOMIC DNA]</scope>
</reference>